<dbReference type="AlphaFoldDB" id="A0A318IP64"/>
<dbReference type="GO" id="GO:0071949">
    <property type="term" value="F:FAD binding"/>
    <property type="evidence" value="ECO:0007669"/>
    <property type="project" value="InterPro"/>
</dbReference>
<evidence type="ECO:0000313" key="5">
    <source>
        <dbReference type="Proteomes" id="UP000247792"/>
    </source>
</evidence>
<evidence type="ECO:0000259" key="3">
    <source>
        <dbReference type="PROSITE" id="PS51387"/>
    </source>
</evidence>
<accession>A0A318IP64</accession>
<dbReference type="PROSITE" id="PS51387">
    <property type="entry name" value="FAD_PCMH"/>
    <property type="match status" value="1"/>
</dbReference>
<comment type="caution">
    <text evidence="4">The sequence shown here is derived from an EMBL/GenBank/DDBJ whole genome shotgun (WGS) entry which is preliminary data.</text>
</comment>
<keyword evidence="2" id="KW-0560">Oxidoreductase</keyword>
<dbReference type="RefSeq" id="WP_110258430.1">
    <property type="nucleotide sequence ID" value="NZ_QJKB01000025.1"/>
</dbReference>
<keyword evidence="1" id="KW-0285">Flavoprotein</keyword>
<dbReference type="Pfam" id="PF01565">
    <property type="entry name" value="FAD_binding_4"/>
    <property type="match status" value="1"/>
</dbReference>
<dbReference type="PANTHER" id="PTHR43762:SF1">
    <property type="entry name" value="D-ARABINONO-1,4-LACTONE OXIDASE"/>
    <property type="match status" value="1"/>
</dbReference>
<dbReference type="Pfam" id="PF04030">
    <property type="entry name" value="ALO"/>
    <property type="match status" value="1"/>
</dbReference>
<dbReference type="InterPro" id="IPR016167">
    <property type="entry name" value="FAD-bd_PCMH_sub1"/>
</dbReference>
<dbReference type="InterPro" id="IPR016166">
    <property type="entry name" value="FAD-bd_PCMH"/>
</dbReference>
<dbReference type="InterPro" id="IPR016169">
    <property type="entry name" value="FAD-bd_PCMH_sub2"/>
</dbReference>
<keyword evidence="1" id="KW-0274">FAD</keyword>
<keyword evidence="5" id="KW-1185">Reference proteome</keyword>
<dbReference type="InterPro" id="IPR007173">
    <property type="entry name" value="ALO_C"/>
</dbReference>
<sequence>MPQTTTDNTQPASPAWQNWSQNLFYQGDNYYYTPRTRAELQVVVTTAAAHNKQLRVSGQRHSQTPLVASSETPASGVVIVDLSCYADLGSNGDQRIQLGDDGKSVTVNTGVREDELDAFLTQNKLMLETVTAGGFFSLGGMTAVDVHGATVQAPIFAETVTGFAIMGPDGIVNTIDANTPKVGAWSPLQFARVSLGALGVVTAVTISVLPRPFANCLTSGINDYVWENAANFGAGLAALLASKSRVETFFNPYALTCTNNFTAAWWNVESGSGAAPTPEPAADACQLAKKNEFGAPYLPYAEKIAEDAAIYAQSFDAPIVGTAAAAMITSTAISVIKGEVKKAAQKNSDLWLNEAARVIFMSYFIELPDLGAESLSTVWGALKSISDKVNKSSNFHIAAPMEFRFIKGGDTAMAGTYTSNADAYFVNLDLIAFVAVHEDNSGLDYPTKLLNFFAEVESEWVALGGWPHNGKMYGFYDPATGPGTGTQPFNPAFLKQLRSRRTERVQAFDGYRQSRDPAGMFLNAYVGRLVGD</sequence>
<feature type="domain" description="FAD-binding PCMH-type" evidence="3">
    <location>
        <begin position="24"/>
        <end position="211"/>
    </location>
</feature>
<dbReference type="GO" id="GO:0003885">
    <property type="term" value="F:D-arabinono-1,4-lactone oxidase activity"/>
    <property type="evidence" value="ECO:0007669"/>
    <property type="project" value="InterPro"/>
</dbReference>
<dbReference type="InterPro" id="IPR006094">
    <property type="entry name" value="Oxid_FAD_bind_N"/>
</dbReference>
<dbReference type="EMBL" id="QJKB01000025">
    <property type="protein sequence ID" value="PXX34918.1"/>
    <property type="molecule type" value="Genomic_DNA"/>
</dbReference>
<dbReference type="OrthoDB" id="9800184at2"/>
<dbReference type="InterPro" id="IPR036318">
    <property type="entry name" value="FAD-bd_PCMH-like_sf"/>
</dbReference>
<dbReference type="InterPro" id="IPR010031">
    <property type="entry name" value="FAD_lactone_oxidase-like"/>
</dbReference>
<dbReference type="Gene3D" id="3.30.43.10">
    <property type="entry name" value="Uridine Diphospho-n-acetylenolpyruvylglucosamine Reductase, domain 2"/>
    <property type="match status" value="1"/>
</dbReference>
<name>A0A318IP64_9BURK</name>
<dbReference type="SUPFAM" id="SSF56176">
    <property type="entry name" value="FAD-binding/transporter-associated domain-like"/>
    <property type="match status" value="1"/>
</dbReference>
<evidence type="ECO:0000256" key="2">
    <source>
        <dbReference type="ARBA" id="ARBA00023002"/>
    </source>
</evidence>
<organism evidence="4 5">
    <name type="scientific">Undibacterium pigrum</name>
    <dbReference type="NCBI Taxonomy" id="401470"/>
    <lineage>
        <taxon>Bacteria</taxon>
        <taxon>Pseudomonadati</taxon>
        <taxon>Pseudomonadota</taxon>
        <taxon>Betaproteobacteria</taxon>
        <taxon>Burkholderiales</taxon>
        <taxon>Oxalobacteraceae</taxon>
        <taxon>Undibacterium</taxon>
    </lineage>
</organism>
<proteinExistence type="predicted"/>
<protein>
    <submittedName>
        <fullName evidence="4">D-arabinono-1,4-lactone oxidase</fullName>
    </submittedName>
</protein>
<dbReference type="PANTHER" id="PTHR43762">
    <property type="entry name" value="L-GULONOLACTONE OXIDASE"/>
    <property type="match status" value="1"/>
</dbReference>
<dbReference type="GO" id="GO:0016020">
    <property type="term" value="C:membrane"/>
    <property type="evidence" value="ECO:0007669"/>
    <property type="project" value="InterPro"/>
</dbReference>
<evidence type="ECO:0000313" key="4">
    <source>
        <dbReference type="EMBL" id="PXX34918.1"/>
    </source>
</evidence>
<evidence type="ECO:0000256" key="1">
    <source>
        <dbReference type="ARBA" id="ARBA00022827"/>
    </source>
</evidence>
<gene>
    <name evidence="4" type="ORF">DFR42_12521</name>
</gene>
<dbReference type="Proteomes" id="UP000247792">
    <property type="component" value="Unassembled WGS sequence"/>
</dbReference>
<reference evidence="4 5" key="1">
    <citation type="submission" date="2018-05" db="EMBL/GenBank/DDBJ databases">
        <title>Genomic Encyclopedia of Type Strains, Phase IV (KMG-IV): sequencing the most valuable type-strain genomes for metagenomic binning, comparative biology and taxonomic classification.</title>
        <authorList>
            <person name="Goeker M."/>
        </authorList>
    </citation>
    <scope>NUCLEOTIDE SEQUENCE [LARGE SCALE GENOMIC DNA]</scope>
    <source>
        <strain evidence="4 5">DSM 19792</strain>
    </source>
</reference>
<dbReference type="Gene3D" id="3.30.465.10">
    <property type="match status" value="1"/>
</dbReference>